<dbReference type="PANTHER" id="PTHR42786">
    <property type="entry name" value="TRNA/RRNA METHYLTRANSFERASE"/>
    <property type="match status" value="1"/>
</dbReference>
<dbReference type="CDD" id="cd18093">
    <property type="entry name" value="SpoU-like_TrmJ"/>
    <property type="match status" value="1"/>
</dbReference>
<evidence type="ECO:0000256" key="3">
    <source>
        <dbReference type="ARBA" id="ARBA00022679"/>
    </source>
</evidence>
<proteinExistence type="inferred from homology"/>
<evidence type="ECO:0000256" key="1">
    <source>
        <dbReference type="ARBA" id="ARBA00007228"/>
    </source>
</evidence>
<dbReference type="EC" id="2.1.1.200" evidence="5"/>
<dbReference type="Proteomes" id="UP000468901">
    <property type="component" value="Unassembled WGS sequence"/>
</dbReference>
<dbReference type="AlphaFoldDB" id="A0A6N6VEF3"/>
<gene>
    <name evidence="5" type="primary">trmJ</name>
    <name evidence="7" type="ORF">F2P47_13805</name>
</gene>
<dbReference type="NCBIfam" id="TIGR00050">
    <property type="entry name" value="rRNA_methyl_1"/>
    <property type="match status" value="1"/>
</dbReference>
<keyword evidence="4 5" id="KW-0949">S-adenosyl-L-methionine</keyword>
<dbReference type="GO" id="GO:0002128">
    <property type="term" value="P:tRNA nucleoside ribose methylation"/>
    <property type="evidence" value="ECO:0007669"/>
    <property type="project" value="TreeGrafter"/>
</dbReference>
<organism evidence="7 8">
    <name type="scientific">Parvibaculum sedimenti</name>
    <dbReference type="NCBI Taxonomy" id="2608632"/>
    <lineage>
        <taxon>Bacteria</taxon>
        <taxon>Pseudomonadati</taxon>
        <taxon>Pseudomonadota</taxon>
        <taxon>Alphaproteobacteria</taxon>
        <taxon>Hyphomicrobiales</taxon>
        <taxon>Parvibaculaceae</taxon>
        <taxon>Parvibaculum</taxon>
    </lineage>
</organism>
<dbReference type="InterPro" id="IPR029026">
    <property type="entry name" value="tRNA_m1G_MTases_N"/>
</dbReference>
<keyword evidence="8" id="KW-1185">Reference proteome</keyword>
<comment type="function">
    <text evidence="5">Catalyzes the formation of 2'O-methylated cytidine (Cm32) or 2'O-methylated uridine (Um32) at position 32 in tRNA.</text>
</comment>
<comment type="caution">
    <text evidence="7">The sequence shown here is derived from an EMBL/GenBank/DDBJ whole genome shotgun (WGS) entry which is preliminary data.</text>
</comment>
<keyword evidence="5" id="KW-0963">Cytoplasm</keyword>
<dbReference type="SUPFAM" id="SSF75217">
    <property type="entry name" value="alpha/beta knot"/>
    <property type="match status" value="1"/>
</dbReference>
<comment type="subcellular location">
    <subcellularLocation>
        <location evidence="5">Cytoplasm</location>
    </subcellularLocation>
</comment>
<dbReference type="InterPro" id="IPR001537">
    <property type="entry name" value="SpoU_MeTrfase"/>
</dbReference>
<reference evidence="7 8" key="1">
    <citation type="submission" date="2019-09" db="EMBL/GenBank/DDBJ databases">
        <title>Parvibaculum sedimenti sp. nov., isolated from sediment.</title>
        <authorList>
            <person name="Wang Y."/>
        </authorList>
    </citation>
    <scope>NUCLEOTIDE SEQUENCE [LARGE SCALE GENOMIC DNA]</scope>
    <source>
        <strain evidence="7 8">HXT-9</strain>
    </source>
</reference>
<keyword evidence="3 7" id="KW-0808">Transferase</keyword>
<comment type="subunit">
    <text evidence="5">Homodimer.</text>
</comment>
<evidence type="ECO:0000256" key="4">
    <source>
        <dbReference type="ARBA" id="ARBA00022691"/>
    </source>
</evidence>
<comment type="catalytic activity">
    <reaction evidence="5">
        <text>cytidine(32) in tRNA + S-adenosyl-L-methionine = 2'-O-methylcytidine(32) in tRNA + S-adenosyl-L-homocysteine + H(+)</text>
        <dbReference type="Rhea" id="RHEA:42932"/>
        <dbReference type="Rhea" id="RHEA-COMP:10288"/>
        <dbReference type="Rhea" id="RHEA-COMP:10289"/>
        <dbReference type="ChEBI" id="CHEBI:15378"/>
        <dbReference type="ChEBI" id="CHEBI:57856"/>
        <dbReference type="ChEBI" id="CHEBI:59789"/>
        <dbReference type="ChEBI" id="CHEBI:74495"/>
        <dbReference type="ChEBI" id="CHEBI:82748"/>
        <dbReference type="EC" id="2.1.1.200"/>
    </reaction>
</comment>
<name>A0A6N6VEF3_9HYPH</name>
<protein>
    <recommendedName>
        <fullName evidence="5">tRNA (cytidine/uridine-2'-O-)-methyltransferase TrmJ</fullName>
        <ecNumber evidence="5">2.1.1.200</ecNumber>
    </recommendedName>
    <alternativeName>
        <fullName evidence="5">tRNA (cytidine(32)/uridine(32)-2'-O)-methyltransferase</fullName>
    </alternativeName>
    <alternativeName>
        <fullName evidence="5">tRNA Cm32/Um32 methyltransferase</fullName>
    </alternativeName>
</protein>
<dbReference type="Pfam" id="PF00588">
    <property type="entry name" value="SpoU_methylase"/>
    <property type="match status" value="1"/>
</dbReference>
<dbReference type="InterPro" id="IPR029028">
    <property type="entry name" value="Alpha/beta_knot_MTases"/>
</dbReference>
<evidence type="ECO:0000259" key="6">
    <source>
        <dbReference type="Pfam" id="PF00588"/>
    </source>
</evidence>
<feature type="domain" description="tRNA/rRNA methyltransferase SpoU type" evidence="6">
    <location>
        <begin position="19"/>
        <end position="169"/>
    </location>
</feature>
<evidence type="ECO:0000313" key="8">
    <source>
        <dbReference type="Proteomes" id="UP000468901"/>
    </source>
</evidence>
<dbReference type="PIRSF" id="PIRSF004808">
    <property type="entry name" value="LasT"/>
    <property type="match status" value="1"/>
</dbReference>
<dbReference type="RefSeq" id="WP_152216964.1">
    <property type="nucleotide sequence ID" value="NZ_WESC01000013.1"/>
</dbReference>
<evidence type="ECO:0000313" key="7">
    <source>
        <dbReference type="EMBL" id="KAB7739081.1"/>
    </source>
</evidence>
<sequence>MAGTDQTKADVSQGENAPAIILVQPQLGENIGTASRAMLNFGLSDLRLVSPRDGWPNDRARAAASGADVVIDNARLVSRTEEAVADLDYVIATTARTRDMVKPVLTPETAAAKLREVIGSGRRAGIIFGPERTGLTNDDVVLADAVLMVPVNPAFASLNLAQAVLLIGYEWFKAADRTPAEQIDYLQTRPATKEELLGFFEHLEGELDRFGFLKPPEKRPSMVRNLRNLFQRATMTEQEVRTMRGVVAALTRRVPKGEGPEG</sequence>
<dbReference type="Gene3D" id="3.40.1280.10">
    <property type="match status" value="1"/>
</dbReference>
<dbReference type="GO" id="GO:0003723">
    <property type="term" value="F:RNA binding"/>
    <property type="evidence" value="ECO:0007669"/>
    <property type="project" value="InterPro"/>
</dbReference>
<dbReference type="InterPro" id="IPR004384">
    <property type="entry name" value="RNA_MeTrfase_TrmJ/LasT"/>
</dbReference>
<dbReference type="GO" id="GO:0160206">
    <property type="term" value="F:tRNA (cytidine(32)/uridine(32)-2'-O)-methyltransferase activity"/>
    <property type="evidence" value="ECO:0007669"/>
    <property type="project" value="UniProtKB-EC"/>
</dbReference>
<keyword evidence="2 5" id="KW-0489">Methyltransferase</keyword>
<dbReference type="GO" id="GO:0005829">
    <property type="term" value="C:cytosol"/>
    <property type="evidence" value="ECO:0007669"/>
    <property type="project" value="TreeGrafter"/>
</dbReference>
<dbReference type="PANTHER" id="PTHR42786:SF7">
    <property type="entry name" value="TRNA_RRNA METHYLTRANSFERASE SPOU TYPE DOMAIN-CONTAINING PROTEIN"/>
    <property type="match status" value="1"/>
</dbReference>
<comment type="catalytic activity">
    <reaction evidence="5">
        <text>uridine(32) in tRNA + S-adenosyl-L-methionine = 2'-O-methyluridine(32) in tRNA + S-adenosyl-L-homocysteine + H(+)</text>
        <dbReference type="Rhea" id="RHEA:42936"/>
        <dbReference type="Rhea" id="RHEA-COMP:10107"/>
        <dbReference type="Rhea" id="RHEA-COMP:10290"/>
        <dbReference type="ChEBI" id="CHEBI:15378"/>
        <dbReference type="ChEBI" id="CHEBI:57856"/>
        <dbReference type="ChEBI" id="CHEBI:59789"/>
        <dbReference type="ChEBI" id="CHEBI:65315"/>
        <dbReference type="ChEBI" id="CHEBI:74478"/>
        <dbReference type="EC" id="2.1.1.200"/>
    </reaction>
</comment>
<dbReference type="EMBL" id="WESC01000013">
    <property type="protein sequence ID" value="KAB7739081.1"/>
    <property type="molecule type" value="Genomic_DNA"/>
</dbReference>
<keyword evidence="5" id="KW-0819">tRNA processing</keyword>
<comment type="similarity">
    <text evidence="1">Belongs to the class IV-like SAM-binding methyltransferase superfamily. RNA methyltransferase TrmH family.</text>
</comment>
<accession>A0A6N6VEF3</accession>
<dbReference type="Gene3D" id="1.10.8.590">
    <property type="match status" value="1"/>
</dbReference>
<evidence type="ECO:0000256" key="2">
    <source>
        <dbReference type="ARBA" id="ARBA00022603"/>
    </source>
</evidence>
<evidence type="ECO:0000256" key="5">
    <source>
        <dbReference type="RuleBase" id="RU362024"/>
    </source>
</evidence>